<name>A0ABY8W0K7_9MYCO</name>
<feature type="chain" id="PRO_5045662571" description="PE-PGRS family protein" evidence="1">
    <location>
        <begin position="22"/>
        <end position="340"/>
    </location>
</feature>
<reference evidence="2 3" key="1">
    <citation type="journal article" date="2023" name="Microbiol. Resour. Announc.">
        <title>Complete Genome Sequence of Mycobacterium wuenschmanii, a novel Nontuberculous Mycobacterium Isolated from a captive population of Amazon Milk Frogs.</title>
        <authorList>
            <person name="Hicks J."/>
            <person name="Zeineldin M."/>
            <person name="Ward H."/>
            <person name="Wuenschmann A."/>
            <person name="Camp P."/>
            <person name="Farrell D."/>
            <person name="Lehman K."/>
            <person name="Thacker T."/>
            <person name="Cuthbert E."/>
        </authorList>
    </citation>
    <scope>NUCLEOTIDE SEQUENCE [LARGE SCALE GENOMIC DNA]</scope>
    <source>
        <strain evidence="2 3">Wuenschmanii</strain>
    </source>
</reference>
<sequence>MDIRKIAVAAGFACGATLAFAPLAQADLGDTVSSTLAGEVGIQNSLFETYAALGGVTDVVKGGAAGVYDHLGDLSKDAPQLFPGTSTLGEVTPLESYIYGTNPILAGISDTTGPYNEFNGALTQFYDAYNVYAFAAANNGALDTNVGDYLGSTSTITHALDTGSIAGAAQYFYNFGLGDLNGFDANFAPSATADGGILPTISGEITSLNSMFEFDGRLADVYNDIVPNINSVPGIYTGFDTIDPTKVTDSFESLVFGAAGASGDPGSYDVLNGALTEFFNADNVGLFSLLNGGDLISPDLIFGTHDLVSGATDTVASAISGYLQLGLSDLVGYFLPAMTG</sequence>
<dbReference type="RefSeq" id="WP_285190159.1">
    <property type="nucleotide sequence ID" value="NZ_CP126981.1"/>
</dbReference>
<feature type="signal peptide" evidence="1">
    <location>
        <begin position="1"/>
        <end position="21"/>
    </location>
</feature>
<dbReference type="EMBL" id="CP126981">
    <property type="protein sequence ID" value="WIM89430.1"/>
    <property type="molecule type" value="Genomic_DNA"/>
</dbReference>
<keyword evidence="3" id="KW-1185">Reference proteome</keyword>
<accession>A0ABY8W0K7</accession>
<dbReference type="Proteomes" id="UP001236585">
    <property type="component" value="Chromosome"/>
</dbReference>
<organism evidence="2 3">
    <name type="scientific">Candidatus Mycobacterium wuenschmannii</name>
    <dbReference type="NCBI Taxonomy" id="3027808"/>
    <lineage>
        <taxon>Bacteria</taxon>
        <taxon>Bacillati</taxon>
        <taxon>Actinomycetota</taxon>
        <taxon>Actinomycetes</taxon>
        <taxon>Mycobacteriales</taxon>
        <taxon>Mycobacteriaceae</taxon>
        <taxon>Mycobacterium</taxon>
    </lineage>
</organism>
<gene>
    <name evidence="2" type="ORF">PT015_08325</name>
</gene>
<evidence type="ECO:0008006" key="4">
    <source>
        <dbReference type="Google" id="ProtNLM"/>
    </source>
</evidence>
<evidence type="ECO:0000313" key="2">
    <source>
        <dbReference type="EMBL" id="WIM89430.1"/>
    </source>
</evidence>
<evidence type="ECO:0000313" key="3">
    <source>
        <dbReference type="Proteomes" id="UP001236585"/>
    </source>
</evidence>
<protein>
    <recommendedName>
        <fullName evidence="4">PE-PGRS family protein</fullName>
    </recommendedName>
</protein>
<keyword evidence="1" id="KW-0732">Signal</keyword>
<proteinExistence type="predicted"/>
<evidence type="ECO:0000256" key="1">
    <source>
        <dbReference type="SAM" id="SignalP"/>
    </source>
</evidence>